<dbReference type="InterPro" id="IPR011004">
    <property type="entry name" value="Trimer_LpxA-like_sf"/>
</dbReference>
<comment type="caution">
    <text evidence="6">The sequence shown here is derived from an EMBL/GenBank/DDBJ whole genome shotgun (WGS) entry which is preliminary data.</text>
</comment>
<dbReference type="Pfam" id="PF00132">
    <property type="entry name" value="Hexapep"/>
    <property type="match status" value="1"/>
</dbReference>
<dbReference type="PANTHER" id="PTHR43300">
    <property type="entry name" value="ACETYLTRANSFERASE"/>
    <property type="match status" value="1"/>
</dbReference>
<dbReference type="CDD" id="cd03349">
    <property type="entry name" value="LbH_XAT"/>
    <property type="match status" value="1"/>
</dbReference>
<keyword evidence="7" id="KW-1185">Reference proteome</keyword>
<dbReference type="Gene3D" id="2.160.10.10">
    <property type="entry name" value="Hexapeptide repeat proteins"/>
    <property type="match status" value="1"/>
</dbReference>
<dbReference type="InterPro" id="IPR050179">
    <property type="entry name" value="Trans_hexapeptide_repeat"/>
</dbReference>
<evidence type="ECO:0000256" key="1">
    <source>
        <dbReference type="ARBA" id="ARBA00007274"/>
    </source>
</evidence>
<dbReference type="GO" id="GO:0016746">
    <property type="term" value="F:acyltransferase activity"/>
    <property type="evidence" value="ECO:0007669"/>
    <property type="project" value="UniProtKB-KW"/>
</dbReference>
<dbReference type="RefSeq" id="WP_378774335.1">
    <property type="nucleotide sequence ID" value="NZ_JBHTMX010000015.1"/>
</dbReference>
<proteinExistence type="inferred from homology"/>
<dbReference type="SUPFAM" id="SSF51161">
    <property type="entry name" value="Trimeric LpxA-like enzymes"/>
    <property type="match status" value="1"/>
</dbReference>
<sequence length="268" mass="29417">MTGEAHARYAHGQQRDHRDDMTPPATHLVGAAEALTILAKAGLAVARGFRLPRVLSFEGPVNLADLAVKHTLDVGAYTYLGPGCDVRSADIGRFCSIARRVTMAQVEHPTDHVSTHPLTFTPGSAFQSDPYFAAVARKRSARLPTHVRIGHDVWIGEGVFVRSGVTIGTGAIVAARSVVVKDVPPYAIVGGVPAKVIRMRFPERTIERLLQSAWWDLDLRDTAHLLGNPDAFLDQIETERPRRLPFRTTRCVWTPSDQYEITQTPADA</sequence>
<comment type="similarity">
    <text evidence="1">Belongs to the transferase hexapeptide repeat family.</text>
</comment>
<dbReference type="EMBL" id="JBHTMX010000015">
    <property type="protein sequence ID" value="MFD1331133.1"/>
    <property type="molecule type" value="Genomic_DNA"/>
</dbReference>
<gene>
    <name evidence="6" type="ORF">ACFQ4O_03905</name>
</gene>
<dbReference type="InterPro" id="IPR018357">
    <property type="entry name" value="Hexapep_transf_CS"/>
</dbReference>
<evidence type="ECO:0000256" key="3">
    <source>
        <dbReference type="ARBA" id="ARBA00022737"/>
    </source>
</evidence>
<reference evidence="7" key="1">
    <citation type="journal article" date="2019" name="Int. J. Syst. Evol. Microbiol.">
        <title>The Global Catalogue of Microorganisms (GCM) 10K type strain sequencing project: providing services to taxonomists for standard genome sequencing and annotation.</title>
        <authorList>
            <consortium name="The Broad Institute Genomics Platform"/>
            <consortium name="The Broad Institute Genome Sequencing Center for Infectious Disease"/>
            <person name="Wu L."/>
            <person name="Ma J."/>
        </authorList>
    </citation>
    <scope>NUCLEOTIDE SEQUENCE [LARGE SCALE GENOMIC DNA]</scope>
    <source>
        <strain evidence="7">CCUG 61696</strain>
    </source>
</reference>
<name>A0ABW3Z4M8_9HYPH</name>
<dbReference type="Proteomes" id="UP001597171">
    <property type="component" value="Unassembled WGS sequence"/>
</dbReference>
<accession>A0ABW3Z4M8</accession>
<dbReference type="InterPro" id="IPR001451">
    <property type="entry name" value="Hexapep"/>
</dbReference>
<protein>
    <submittedName>
        <fullName evidence="6">CatB-related O-acetyltransferase</fullName>
        <ecNumber evidence="6">2.3.1.-</ecNumber>
    </submittedName>
</protein>
<keyword evidence="2 6" id="KW-0808">Transferase</keyword>
<evidence type="ECO:0000256" key="4">
    <source>
        <dbReference type="ARBA" id="ARBA00023315"/>
    </source>
</evidence>
<keyword evidence="3" id="KW-0677">Repeat</keyword>
<dbReference type="PANTHER" id="PTHR43300:SF11">
    <property type="entry name" value="ACETYLTRANSFERASE RV3034C-RELATED"/>
    <property type="match status" value="1"/>
</dbReference>
<evidence type="ECO:0000256" key="5">
    <source>
        <dbReference type="SAM" id="MobiDB-lite"/>
    </source>
</evidence>
<evidence type="ECO:0000313" key="7">
    <source>
        <dbReference type="Proteomes" id="UP001597171"/>
    </source>
</evidence>
<dbReference type="EC" id="2.3.1.-" evidence="6"/>
<feature type="region of interest" description="Disordered" evidence="5">
    <location>
        <begin position="1"/>
        <end position="24"/>
    </location>
</feature>
<keyword evidence="4 6" id="KW-0012">Acyltransferase</keyword>
<evidence type="ECO:0000313" key="6">
    <source>
        <dbReference type="EMBL" id="MFD1331133.1"/>
    </source>
</evidence>
<evidence type="ECO:0000256" key="2">
    <source>
        <dbReference type="ARBA" id="ARBA00022679"/>
    </source>
</evidence>
<dbReference type="PROSITE" id="PS00101">
    <property type="entry name" value="HEXAPEP_TRANSFERASES"/>
    <property type="match status" value="1"/>
</dbReference>
<organism evidence="6 7">
    <name type="scientific">Methylopila musalis</name>
    <dbReference type="NCBI Taxonomy" id="1134781"/>
    <lineage>
        <taxon>Bacteria</taxon>
        <taxon>Pseudomonadati</taxon>
        <taxon>Pseudomonadota</taxon>
        <taxon>Alphaproteobacteria</taxon>
        <taxon>Hyphomicrobiales</taxon>
        <taxon>Methylopilaceae</taxon>
        <taxon>Methylopila</taxon>
    </lineage>
</organism>